<reference evidence="1" key="1">
    <citation type="submission" date="2020-03" db="EMBL/GenBank/DDBJ databases">
        <authorList>
            <person name="Zhang R."/>
        </authorList>
    </citation>
    <scope>NUCLEOTIDE SEQUENCE</scope>
</reference>
<dbReference type="CDD" id="cd09272">
    <property type="entry name" value="RNase_HI_RT_Ty1"/>
    <property type="match status" value="1"/>
</dbReference>
<dbReference type="InterPro" id="IPR043502">
    <property type="entry name" value="DNA/RNA_pol_sf"/>
</dbReference>
<dbReference type="PANTHER" id="PTHR11439">
    <property type="entry name" value="GAG-POL-RELATED RETROTRANSPOSON"/>
    <property type="match status" value="1"/>
</dbReference>
<sequence length="195" mass="22006">MASPRHLHMAAVRRIIRYIHGTIRSGLCYPAGTSLDLIAYSDADYAGCSDTRRSTTGWCMFLGPAPISWKSKKQDRVSKSSTESEYRAMSQACSEIIWLRGLLAELGFQQRTPTPLFADNTSAIHLTANPIFHERTKHIEVDCHFIRDTFATQIISLPHVSSNLQVADVFTKTLTRQRHHFLTTKLMLMDKPASI</sequence>
<protein>
    <recommendedName>
        <fullName evidence="2">Reverse transcriptase Ty1/copia-type domain-containing protein</fullName>
    </recommendedName>
</protein>
<accession>A0A6M2EG27</accession>
<evidence type="ECO:0008006" key="2">
    <source>
        <dbReference type="Google" id="ProtNLM"/>
    </source>
</evidence>
<dbReference type="AlphaFoldDB" id="A0A6M2EG27"/>
<dbReference type="EMBL" id="GILB01001972">
    <property type="protein sequence ID" value="NUU82305.1"/>
    <property type="molecule type" value="Transcribed_RNA"/>
</dbReference>
<dbReference type="PANTHER" id="PTHR11439:SF497">
    <property type="entry name" value="CYSTEINE-RICH RLK (RECEPTOR-LIKE PROTEIN KINASE) 8"/>
    <property type="match status" value="1"/>
</dbReference>
<evidence type="ECO:0000313" key="1">
    <source>
        <dbReference type="EMBL" id="NUU82305.1"/>
    </source>
</evidence>
<proteinExistence type="predicted"/>
<organism evidence="1">
    <name type="scientific">Populus davidiana</name>
    <dbReference type="NCBI Taxonomy" id="266767"/>
    <lineage>
        <taxon>Eukaryota</taxon>
        <taxon>Viridiplantae</taxon>
        <taxon>Streptophyta</taxon>
        <taxon>Embryophyta</taxon>
        <taxon>Tracheophyta</taxon>
        <taxon>Spermatophyta</taxon>
        <taxon>Magnoliopsida</taxon>
        <taxon>eudicotyledons</taxon>
        <taxon>Gunneridae</taxon>
        <taxon>Pentapetalae</taxon>
        <taxon>rosids</taxon>
        <taxon>fabids</taxon>
        <taxon>Malpighiales</taxon>
        <taxon>Salicaceae</taxon>
        <taxon>Saliceae</taxon>
        <taxon>Populus</taxon>
    </lineage>
</organism>
<name>A0A6M2EG27_9ROSI</name>
<dbReference type="SUPFAM" id="SSF56672">
    <property type="entry name" value="DNA/RNA polymerases"/>
    <property type="match status" value="1"/>
</dbReference>